<evidence type="ECO:0000256" key="3">
    <source>
        <dbReference type="ARBA" id="ARBA00022679"/>
    </source>
</evidence>
<protein>
    <submittedName>
        <fullName evidence="5">Glycosyl transferase, family 2</fullName>
    </submittedName>
</protein>
<name>Q01QP0_SOLUE</name>
<keyword evidence="3 5" id="KW-0808">Transferase</keyword>
<dbReference type="KEGG" id="sus:Acid_7119"/>
<evidence type="ECO:0000313" key="5">
    <source>
        <dbReference type="EMBL" id="ABJ88030.1"/>
    </source>
</evidence>
<dbReference type="PANTHER" id="PTHR43179">
    <property type="entry name" value="RHAMNOSYLTRANSFERASE WBBL"/>
    <property type="match status" value="1"/>
</dbReference>
<dbReference type="InParanoid" id="Q01QP0"/>
<dbReference type="GO" id="GO:0016757">
    <property type="term" value="F:glycosyltransferase activity"/>
    <property type="evidence" value="ECO:0007669"/>
    <property type="project" value="UniProtKB-KW"/>
</dbReference>
<dbReference type="eggNOG" id="COG1216">
    <property type="taxonomic scope" value="Bacteria"/>
</dbReference>
<proteinExistence type="inferred from homology"/>
<evidence type="ECO:0000256" key="1">
    <source>
        <dbReference type="ARBA" id="ARBA00006739"/>
    </source>
</evidence>
<dbReference type="HOGENOM" id="CLU_023845_4_1_0"/>
<accession>Q01QP0</accession>
<dbReference type="STRING" id="234267.Acid_7119"/>
<dbReference type="EMBL" id="CP000473">
    <property type="protein sequence ID" value="ABJ88030.1"/>
    <property type="molecule type" value="Genomic_DNA"/>
</dbReference>
<gene>
    <name evidence="5" type="ordered locus">Acid_7119</name>
</gene>
<evidence type="ECO:0000256" key="2">
    <source>
        <dbReference type="ARBA" id="ARBA00022676"/>
    </source>
</evidence>
<dbReference type="FunCoup" id="Q01QP0">
    <property type="interactions" value="5"/>
</dbReference>
<dbReference type="PANTHER" id="PTHR43179:SF12">
    <property type="entry name" value="GALACTOFURANOSYLTRANSFERASE GLFT2"/>
    <property type="match status" value="1"/>
</dbReference>
<dbReference type="Gene3D" id="3.90.550.10">
    <property type="entry name" value="Spore Coat Polysaccharide Biosynthesis Protein SpsA, Chain A"/>
    <property type="match status" value="1"/>
</dbReference>
<reference evidence="5" key="1">
    <citation type="submission" date="2006-10" db="EMBL/GenBank/DDBJ databases">
        <title>Complete sequence of Solibacter usitatus Ellin6076.</title>
        <authorList>
            <consortium name="US DOE Joint Genome Institute"/>
            <person name="Copeland A."/>
            <person name="Lucas S."/>
            <person name="Lapidus A."/>
            <person name="Barry K."/>
            <person name="Detter J.C."/>
            <person name="Glavina del Rio T."/>
            <person name="Hammon N."/>
            <person name="Israni S."/>
            <person name="Dalin E."/>
            <person name="Tice H."/>
            <person name="Pitluck S."/>
            <person name="Thompson L.S."/>
            <person name="Brettin T."/>
            <person name="Bruce D."/>
            <person name="Han C."/>
            <person name="Tapia R."/>
            <person name="Gilna P."/>
            <person name="Schmutz J."/>
            <person name="Larimer F."/>
            <person name="Land M."/>
            <person name="Hauser L."/>
            <person name="Kyrpides N."/>
            <person name="Mikhailova N."/>
            <person name="Janssen P.H."/>
            <person name="Kuske C.R."/>
            <person name="Richardson P."/>
        </authorList>
    </citation>
    <scope>NUCLEOTIDE SEQUENCE</scope>
    <source>
        <strain evidence="5">Ellin6076</strain>
    </source>
</reference>
<dbReference type="AlphaFoldDB" id="Q01QP0"/>
<sequence length="336" mass="37030">MPDFLVTVVIPTLAADSRLLECVQSLLRQTRQDLEVVIVDNSGQGLVRRNATGAGARVIENTANAGFGAAVNQGIRASTSPYVATLNDDAVARPDWLESLVAALEARPDAGMCASQVRLFGEPRLDSAGMLVARDGSSKQRGHGKPPEDFPVTEEALMASGSAALYRRAMLDEIGGFDDDFFLYCEDTDLGLRARWAGWKCLYVPGAVVEHHYSHSAGSASPIKAYYVERNRLFVLVKNFPGRMLFAAPFVAMARYLWHAWYILKGQGSAARFRAEGNAGPKMLWYVMRAHFALAGNFGRLWRQRREIRSRARITPAVFGRLLRSHAISARRMAAL</sequence>
<keyword evidence="2" id="KW-0328">Glycosyltransferase</keyword>
<organism evidence="5">
    <name type="scientific">Solibacter usitatus (strain Ellin6076)</name>
    <dbReference type="NCBI Taxonomy" id="234267"/>
    <lineage>
        <taxon>Bacteria</taxon>
        <taxon>Pseudomonadati</taxon>
        <taxon>Acidobacteriota</taxon>
        <taxon>Terriglobia</taxon>
        <taxon>Bryobacterales</taxon>
        <taxon>Solibacteraceae</taxon>
        <taxon>Candidatus Solibacter</taxon>
    </lineage>
</organism>
<dbReference type="OrthoDB" id="9813495at2"/>
<dbReference type="SUPFAM" id="SSF53448">
    <property type="entry name" value="Nucleotide-diphospho-sugar transferases"/>
    <property type="match status" value="1"/>
</dbReference>
<dbReference type="CDD" id="cd04186">
    <property type="entry name" value="GT_2_like_c"/>
    <property type="match status" value="1"/>
</dbReference>
<dbReference type="CAZy" id="GT2">
    <property type="family name" value="Glycosyltransferase Family 2"/>
</dbReference>
<evidence type="ECO:0000259" key="4">
    <source>
        <dbReference type="Pfam" id="PF00535"/>
    </source>
</evidence>
<dbReference type="InterPro" id="IPR029044">
    <property type="entry name" value="Nucleotide-diphossugar_trans"/>
</dbReference>
<dbReference type="InterPro" id="IPR001173">
    <property type="entry name" value="Glyco_trans_2-like"/>
</dbReference>
<dbReference type="Pfam" id="PF00535">
    <property type="entry name" value="Glycos_transf_2"/>
    <property type="match status" value="1"/>
</dbReference>
<feature type="domain" description="Glycosyltransferase 2-like" evidence="4">
    <location>
        <begin position="7"/>
        <end position="175"/>
    </location>
</feature>
<comment type="similarity">
    <text evidence="1">Belongs to the glycosyltransferase 2 family.</text>
</comment>